<dbReference type="EMBL" id="SEYY01000897">
    <property type="protein sequence ID" value="KAB7506279.1"/>
    <property type="molecule type" value="Genomic_DNA"/>
</dbReference>
<gene>
    <name evidence="1" type="ORF">Anas_05795</name>
</gene>
<dbReference type="AlphaFoldDB" id="A0A5N5TIU6"/>
<accession>A0A5N5TIU6</accession>
<dbReference type="OrthoDB" id="379794at2759"/>
<evidence type="ECO:0000313" key="2">
    <source>
        <dbReference type="Proteomes" id="UP000326759"/>
    </source>
</evidence>
<proteinExistence type="predicted"/>
<reference evidence="1 2" key="1">
    <citation type="journal article" date="2019" name="PLoS Biol.">
        <title>Sex chromosomes control vertical transmission of feminizing Wolbachia symbionts in an isopod.</title>
        <authorList>
            <person name="Becking T."/>
            <person name="Chebbi M.A."/>
            <person name="Giraud I."/>
            <person name="Moumen B."/>
            <person name="Laverre T."/>
            <person name="Caubet Y."/>
            <person name="Peccoud J."/>
            <person name="Gilbert C."/>
            <person name="Cordaux R."/>
        </authorList>
    </citation>
    <scope>NUCLEOTIDE SEQUENCE [LARGE SCALE GENOMIC DNA]</scope>
    <source>
        <strain evidence="1">ANa2</strain>
        <tissue evidence="1">Whole body excluding digestive tract and cuticle</tissue>
    </source>
</reference>
<sequence length="369" mass="41990">MTSQEVEEMSEMASKFMTLKNYQETMNQLKKIENAIMASCLNSSPSPCLMANSSKVNKSSLTVKEQDIASNLKKDFYSNLMNIVSEVANNSKSYHFYGLEDLTLLKSCFTCLRNSFYNNDKNQYLIAKDKTCITMASILNSLMIMDSHLRVNLNRGRGYDQLKKVFDDTLSACISFFINLVTGNRNVRKIIWPLLQQKILDMVHFTGPEVNHIGAALLHQFLIEDDLKEDIIGRGCDEKLLQNLLNTYIHKGQHSCFALYCIEILMKSLCVIRSTWSSLKPIESVLLLEILTLNIERPSVPEPVPEPILLYFIGFFKEQSDQFLKLQHVSANLNPQVLICTGRLICTAAASDEYRSFLQTDKSLLISTF</sequence>
<organism evidence="1 2">
    <name type="scientific">Armadillidium nasatum</name>
    <dbReference type="NCBI Taxonomy" id="96803"/>
    <lineage>
        <taxon>Eukaryota</taxon>
        <taxon>Metazoa</taxon>
        <taxon>Ecdysozoa</taxon>
        <taxon>Arthropoda</taxon>
        <taxon>Crustacea</taxon>
        <taxon>Multicrustacea</taxon>
        <taxon>Malacostraca</taxon>
        <taxon>Eumalacostraca</taxon>
        <taxon>Peracarida</taxon>
        <taxon>Isopoda</taxon>
        <taxon>Oniscidea</taxon>
        <taxon>Crinocheta</taxon>
        <taxon>Armadillidiidae</taxon>
        <taxon>Armadillidium</taxon>
    </lineage>
</organism>
<dbReference type="GO" id="GO:0005829">
    <property type="term" value="C:cytosol"/>
    <property type="evidence" value="ECO:0007669"/>
    <property type="project" value="TreeGrafter"/>
</dbReference>
<name>A0A5N5TIU6_9CRUS</name>
<keyword evidence="2" id="KW-1185">Reference proteome</keyword>
<dbReference type="InterPro" id="IPR051374">
    <property type="entry name" value="Ataxin-10/CTR86_families"/>
</dbReference>
<protein>
    <submittedName>
        <fullName evidence="1">Uncharacterized protein</fullName>
    </submittedName>
</protein>
<dbReference type="PANTHER" id="PTHR13255">
    <property type="entry name" value="ATAXIN-10"/>
    <property type="match status" value="1"/>
</dbReference>
<comment type="caution">
    <text evidence="1">The sequence shown here is derived from an EMBL/GenBank/DDBJ whole genome shotgun (WGS) entry which is preliminary data.</text>
</comment>
<dbReference type="PANTHER" id="PTHR13255:SF0">
    <property type="entry name" value="ATAXIN-10"/>
    <property type="match status" value="1"/>
</dbReference>
<dbReference type="Proteomes" id="UP000326759">
    <property type="component" value="Unassembled WGS sequence"/>
</dbReference>
<evidence type="ECO:0000313" key="1">
    <source>
        <dbReference type="EMBL" id="KAB7506279.1"/>
    </source>
</evidence>